<evidence type="ECO:0000313" key="3">
    <source>
        <dbReference type="EMBL" id="SMX27873.1"/>
    </source>
</evidence>
<feature type="domain" description="TNase-like" evidence="2">
    <location>
        <begin position="22"/>
        <end position="145"/>
    </location>
</feature>
<dbReference type="EMBL" id="FXXP01000001">
    <property type="protein sequence ID" value="SMX27873.1"/>
    <property type="molecule type" value="Genomic_DNA"/>
</dbReference>
<name>A0A238JBW8_9RHOB</name>
<dbReference type="InterPro" id="IPR016071">
    <property type="entry name" value="Staphylococal_nuclease_OB-fold"/>
</dbReference>
<evidence type="ECO:0000259" key="2">
    <source>
        <dbReference type="SMART" id="SM00318"/>
    </source>
</evidence>
<proteinExistence type="predicted"/>
<keyword evidence="1" id="KW-0732">Signal</keyword>
<accession>A0A238JBW8</accession>
<evidence type="ECO:0000256" key="1">
    <source>
        <dbReference type="SAM" id="SignalP"/>
    </source>
</evidence>
<feature type="signal peptide" evidence="1">
    <location>
        <begin position="1"/>
        <end position="20"/>
    </location>
</feature>
<dbReference type="OrthoDB" id="9805504at2"/>
<keyword evidence="4" id="KW-1185">Reference proteome</keyword>
<gene>
    <name evidence="3" type="primary">exoI</name>
    <name evidence="3" type="ORF">TRP8649_01983</name>
</gene>
<dbReference type="Gene3D" id="2.40.50.90">
    <property type="match status" value="1"/>
</dbReference>
<dbReference type="SUPFAM" id="SSF50199">
    <property type="entry name" value="Staphylococcal nuclease"/>
    <property type="match status" value="1"/>
</dbReference>
<dbReference type="Proteomes" id="UP000225972">
    <property type="component" value="Unassembled WGS sequence"/>
</dbReference>
<dbReference type="Pfam" id="PF00565">
    <property type="entry name" value="SNase"/>
    <property type="match status" value="1"/>
</dbReference>
<sequence length="225" mass="25268">MLRFRFCIVLLSAVFGAQIAASDITGTVHVSDADTIRINGIPIRLHAIDAPESDQRCGGANQPQWQCGLWSKSEAQVMFQGRVARCEEVDIDKYYRVVARCFVDGQDMGRVLVQNGLAFAYRKYGLDYDLDEKAAAIADRGLHATQIVAPEQFRAHARQARAKWALAGAPVGCLIKGNISRKGARIFHVPGQKWYDETRIRPEQGERWFCSLEEARKAGWRMARD</sequence>
<organism evidence="3 4">
    <name type="scientific">Pelagimonas phthalicica</name>
    <dbReference type="NCBI Taxonomy" id="1037362"/>
    <lineage>
        <taxon>Bacteria</taxon>
        <taxon>Pseudomonadati</taxon>
        <taxon>Pseudomonadota</taxon>
        <taxon>Alphaproteobacteria</taxon>
        <taxon>Rhodobacterales</taxon>
        <taxon>Roseobacteraceae</taxon>
        <taxon>Pelagimonas</taxon>
    </lineage>
</organism>
<protein>
    <submittedName>
        <fullName evidence="3">Succinoglycan biosynthesis protein ExoI</fullName>
    </submittedName>
</protein>
<dbReference type="SMART" id="SM00318">
    <property type="entry name" value="SNc"/>
    <property type="match status" value="1"/>
</dbReference>
<feature type="chain" id="PRO_5012759992" evidence="1">
    <location>
        <begin position="21"/>
        <end position="225"/>
    </location>
</feature>
<dbReference type="InterPro" id="IPR035437">
    <property type="entry name" value="SNase_OB-fold_sf"/>
</dbReference>
<evidence type="ECO:0000313" key="4">
    <source>
        <dbReference type="Proteomes" id="UP000225972"/>
    </source>
</evidence>
<reference evidence="4" key="1">
    <citation type="submission" date="2017-05" db="EMBL/GenBank/DDBJ databases">
        <authorList>
            <person name="Rodrigo-Torres L."/>
            <person name="Arahal R. D."/>
            <person name="Lucena T."/>
        </authorList>
    </citation>
    <scope>NUCLEOTIDE SEQUENCE [LARGE SCALE GENOMIC DNA]</scope>
    <source>
        <strain evidence="4">CECT 8649</strain>
    </source>
</reference>
<dbReference type="AlphaFoldDB" id="A0A238JBW8"/>